<evidence type="ECO:0000256" key="1">
    <source>
        <dbReference type="ARBA" id="ARBA00011738"/>
    </source>
</evidence>
<organism evidence="3 4">
    <name type="scientific">Armadillidium nasatum</name>
    <dbReference type="NCBI Taxonomy" id="96803"/>
    <lineage>
        <taxon>Eukaryota</taxon>
        <taxon>Metazoa</taxon>
        <taxon>Ecdysozoa</taxon>
        <taxon>Arthropoda</taxon>
        <taxon>Crustacea</taxon>
        <taxon>Multicrustacea</taxon>
        <taxon>Malacostraca</taxon>
        <taxon>Eumalacostraca</taxon>
        <taxon>Peracarida</taxon>
        <taxon>Isopoda</taxon>
        <taxon>Oniscidea</taxon>
        <taxon>Crinocheta</taxon>
        <taxon>Armadillidiidae</taxon>
        <taxon>Armadillidium</taxon>
    </lineage>
</organism>
<dbReference type="PRINTS" id="PR00800">
    <property type="entry name" value="YHDCRBOXLASE"/>
</dbReference>
<dbReference type="Proteomes" id="UP000326759">
    <property type="component" value="Unassembled WGS sequence"/>
</dbReference>
<dbReference type="GO" id="GO:0004058">
    <property type="term" value="F:aromatic-L-amino-acid decarboxylase activity"/>
    <property type="evidence" value="ECO:0007669"/>
    <property type="project" value="TreeGrafter"/>
</dbReference>
<dbReference type="GO" id="GO:0006584">
    <property type="term" value="P:catecholamine metabolic process"/>
    <property type="evidence" value="ECO:0007669"/>
    <property type="project" value="TreeGrafter"/>
</dbReference>
<dbReference type="GO" id="GO:0042427">
    <property type="term" value="P:serotonin biosynthetic process"/>
    <property type="evidence" value="ECO:0007669"/>
    <property type="project" value="TreeGrafter"/>
</dbReference>
<dbReference type="SUPFAM" id="SSF53383">
    <property type="entry name" value="PLP-dependent transferases"/>
    <property type="match status" value="1"/>
</dbReference>
<gene>
    <name evidence="3" type="ORF">Anas_09392</name>
</gene>
<dbReference type="InterPro" id="IPR010977">
    <property type="entry name" value="Aromatic_deC"/>
</dbReference>
<dbReference type="InterPro" id="IPR015424">
    <property type="entry name" value="PyrdxlP-dep_Trfase"/>
</dbReference>
<keyword evidence="4" id="KW-1185">Reference proteome</keyword>
<dbReference type="EMBL" id="SEYY01008446">
    <property type="protein sequence ID" value="KAB7502154.1"/>
    <property type="molecule type" value="Genomic_DNA"/>
</dbReference>
<sequence>MNGKEFISSSEAMTNILSIMQKIFRDRRVLPDVEPGYIRDLLPNHLPEEPQKFEAIMEDIEKIIMPGIQSFL</sequence>
<dbReference type="Gene3D" id="1.20.1340.10">
    <property type="entry name" value="dopa decarboxylase, N-terminal domain"/>
    <property type="match status" value="1"/>
</dbReference>
<evidence type="ECO:0000256" key="2">
    <source>
        <dbReference type="ARBA" id="ARBA00022793"/>
    </source>
</evidence>
<dbReference type="PANTHER" id="PTHR11999:SF167">
    <property type="entry name" value="AROMATIC-L-AMINO-ACID DECARBOXYLASE"/>
    <property type="match status" value="1"/>
</dbReference>
<name>A0A5N5T691_9CRUS</name>
<comment type="caution">
    <text evidence="3">The sequence shown here is derived from an EMBL/GenBank/DDBJ whole genome shotgun (WGS) entry which is preliminary data.</text>
</comment>
<evidence type="ECO:0000313" key="4">
    <source>
        <dbReference type="Proteomes" id="UP000326759"/>
    </source>
</evidence>
<proteinExistence type="predicted"/>
<dbReference type="AlphaFoldDB" id="A0A5N5T691"/>
<dbReference type="OrthoDB" id="6414230at2759"/>
<keyword evidence="2" id="KW-0456">Lyase</keyword>
<evidence type="ECO:0000313" key="3">
    <source>
        <dbReference type="EMBL" id="KAB7502154.1"/>
    </source>
</evidence>
<comment type="subunit">
    <text evidence="1">Homodimer.</text>
</comment>
<keyword evidence="2" id="KW-0210">Decarboxylase</keyword>
<dbReference type="GO" id="GO:0006520">
    <property type="term" value="P:amino acid metabolic process"/>
    <property type="evidence" value="ECO:0007669"/>
    <property type="project" value="InterPro"/>
</dbReference>
<dbReference type="PANTHER" id="PTHR11999">
    <property type="entry name" value="GROUP II PYRIDOXAL-5-PHOSPHATE DECARBOXYLASE"/>
    <property type="match status" value="1"/>
</dbReference>
<accession>A0A5N5T691</accession>
<dbReference type="GO" id="GO:0005737">
    <property type="term" value="C:cytoplasm"/>
    <property type="evidence" value="ECO:0007669"/>
    <property type="project" value="TreeGrafter"/>
</dbReference>
<protein>
    <submittedName>
        <fullName evidence="3">Uncharacterized protein</fullName>
    </submittedName>
</protein>
<reference evidence="3 4" key="1">
    <citation type="journal article" date="2019" name="PLoS Biol.">
        <title>Sex chromosomes control vertical transmission of feminizing Wolbachia symbionts in an isopod.</title>
        <authorList>
            <person name="Becking T."/>
            <person name="Chebbi M.A."/>
            <person name="Giraud I."/>
            <person name="Moumen B."/>
            <person name="Laverre T."/>
            <person name="Caubet Y."/>
            <person name="Peccoud J."/>
            <person name="Gilbert C."/>
            <person name="Cordaux R."/>
        </authorList>
    </citation>
    <scope>NUCLEOTIDE SEQUENCE [LARGE SCALE GENOMIC DNA]</scope>
    <source>
        <strain evidence="3">ANa2</strain>
        <tissue evidence="3">Whole body excluding digestive tract and cuticle</tissue>
    </source>
</reference>